<reference evidence="3" key="1">
    <citation type="journal article" date="2011" name="MBio">
        <title>Novel metabolic attributes of the genus Cyanothece, comprising a group of unicellular nitrogen-fixing Cyanobacteria.</title>
        <authorList>
            <person name="Bandyopadhyay A."/>
            <person name="Elvitigala T."/>
            <person name="Welsh E."/>
            <person name="Stockel J."/>
            <person name="Liberton M."/>
            <person name="Min H."/>
            <person name="Sherman L.A."/>
            <person name="Pakrasi H.B."/>
        </authorList>
    </citation>
    <scope>NUCLEOTIDE SEQUENCE [LARGE SCALE GENOMIC DNA]</scope>
    <source>
        <strain evidence="3">PCC 7424</strain>
        <plasmid evidence="3">pP742401</plasmid>
    </source>
</reference>
<dbReference type="AlphaFoldDB" id="B7KM29"/>
<dbReference type="KEGG" id="cyc:PCC7424_5788"/>
<dbReference type="EMBL" id="CP001292">
    <property type="protein sequence ID" value="ACK73851.1"/>
    <property type="molecule type" value="Genomic_DNA"/>
</dbReference>
<evidence type="ECO:0000313" key="2">
    <source>
        <dbReference type="EMBL" id="ACK73851.1"/>
    </source>
</evidence>
<protein>
    <submittedName>
        <fullName evidence="2">Exostosin family protein</fullName>
    </submittedName>
</protein>
<dbReference type="InterPro" id="IPR040911">
    <property type="entry name" value="Exostosin_GT47"/>
</dbReference>
<name>B7KM29_GLOC7</name>
<keyword evidence="2" id="KW-0614">Plasmid</keyword>
<accession>B7KM29</accession>
<keyword evidence="3" id="KW-1185">Reference proteome</keyword>
<dbReference type="OrthoDB" id="565397at2"/>
<evidence type="ECO:0000259" key="1">
    <source>
        <dbReference type="Pfam" id="PF03016"/>
    </source>
</evidence>
<sequence>MRVLATTAYPEAPSLSYFLEYAQQDQLKIHTLVNDPELADIIIFVDPPNPDDDFFLTKLFDHPWLKHFWYKFIVYNERDEPFTILPGLYTSLLKSQWNPKRHRPCVYLQVPNQFVGKSFSYKKDLLGSFMGSSRTHPLRKKLLSLNFSELYLEDTTNYWFFGNTKNPQAHDNQTKSQKLKYAEIMARSKFVLCPRGKSPSSFRVYEALMSGAVPVIISDEWIQPDGPNWQEFCIFVPENNIENIENIVQSSESKYEQMVQLGKMAYNEWLSPNVRFHHMIESASLILKNPRWTEQIWQNLPCKVYAKRKIFYIAKTSLKLFKNMKNIKKI</sequence>
<dbReference type="InterPro" id="IPR004263">
    <property type="entry name" value="Exostosin"/>
</dbReference>
<dbReference type="HOGENOM" id="CLU_852197_0_0_3"/>
<proteinExistence type="predicted"/>
<organism evidence="2 3">
    <name type="scientific">Gloeothece citriformis (strain PCC 7424)</name>
    <name type="common">Cyanothece sp. (strain PCC 7424)</name>
    <dbReference type="NCBI Taxonomy" id="65393"/>
    <lineage>
        <taxon>Bacteria</taxon>
        <taxon>Bacillati</taxon>
        <taxon>Cyanobacteriota</taxon>
        <taxon>Cyanophyceae</taxon>
        <taxon>Oscillatoriophycideae</taxon>
        <taxon>Chroococcales</taxon>
        <taxon>Aphanothecaceae</taxon>
        <taxon>Gloeothece</taxon>
        <taxon>Gloeothece citriformis</taxon>
    </lineage>
</organism>
<dbReference type="RefSeq" id="WP_012599752.1">
    <property type="nucleotide sequence ID" value="NC_011738.1"/>
</dbReference>
<gene>
    <name evidence="2" type="ordered locus">PCC7424_5788</name>
</gene>
<dbReference type="PANTHER" id="PTHR11062">
    <property type="entry name" value="EXOSTOSIN HEPARAN SULFATE GLYCOSYLTRANSFERASE -RELATED"/>
    <property type="match status" value="1"/>
</dbReference>
<feature type="domain" description="Exostosin GT47" evidence="1">
    <location>
        <begin position="165"/>
        <end position="250"/>
    </location>
</feature>
<dbReference type="Proteomes" id="UP000002384">
    <property type="component" value="Plasmid pP742401"/>
</dbReference>
<evidence type="ECO:0000313" key="3">
    <source>
        <dbReference type="Proteomes" id="UP000002384"/>
    </source>
</evidence>
<dbReference type="eggNOG" id="COG0438">
    <property type="taxonomic scope" value="Bacteria"/>
</dbReference>
<dbReference type="PANTHER" id="PTHR11062:SF281">
    <property type="entry name" value="EXOSTOSIN-LIKE 2"/>
    <property type="match status" value="1"/>
</dbReference>
<dbReference type="GO" id="GO:0016757">
    <property type="term" value="F:glycosyltransferase activity"/>
    <property type="evidence" value="ECO:0007669"/>
    <property type="project" value="InterPro"/>
</dbReference>
<geneLocation type="plasmid" evidence="2 3">
    <name>pP742401</name>
</geneLocation>
<dbReference type="Pfam" id="PF03016">
    <property type="entry name" value="Exostosin_GT47"/>
    <property type="match status" value="1"/>
</dbReference>